<evidence type="ECO:0000313" key="8">
    <source>
        <dbReference type="Proteomes" id="UP001549920"/>
    </source>
</evidence>
<evidence type="ECO:0000259" key="5">
    <source>
        <dbReference type="Pfam" id="PF03722"/>
    </source>
</evidence>
<comment type="caution">
    <text evidence="7">The sequence shown here is derived from an EMBL/GenBank/DDBJ whole genome shotgun (WGS) entry which is preliminary data.</text>
</comment>
<dbReference type="InterPro" id="IPR037020">
    <property type="entry name" value="Hemocyanin_C_sf"/>
</dbReference>
<feature type="chain" id="PRO_5047327537" description="Arylphorin" evidence="3">
    <location>
        <begin position="17"/>
        <end position="702"/>
    </location>
</feature>
<dbReference type="PANTHER" id="PTHR11511">
    <property type="entry name" value="LARVAL STORAGE PROTEIN/PHENOLOXIDASE"/>
    <property type="match status" value="1"/>
</dbReference>
<feature type="signal peptide" evidence="3">
    <location>
        <begin position="1"/>
        <end position="16"/>
    </location>
</feature>
<keyword evidence="8" id="KW-1185">Reference proteome</keyword>
<dbReference type="PROSITE" id="PS00209">
    <property type="entry name" value="HEMOCYANIN_1"/>
    <property type="match status" value="1"/>
</dbReference>
<dbReference type="PRINTS" id="PR00187">
    <property type="entry name" value="HAEMOCYANIN"/>
</dbReference>
<evidence type="ECO:0000256" key="3">
    <source>
        <dbReference type="SAM" id="SignalP"/>
    </source>
</evidence>
<dbReference type="Gene3D" id="2.60.40.1520">
    <property type="entry name" value="Hemocyanin, C-terminal domain"/>
    <property type="match status" value="1"/>
</dbReference>
<proteinExistence type="inferred from homology"/>
<sequence>MRTVVVLASLLALVVAEQSTFFNIHNVKTKTIEPLTKEKQYKVLELFEAISQENKHAAWYKVGKEWDIEANIEHYEKKEVVEHFYKLYRHGFLPKYHQFSIFDKKMQTEVKALYDLFYYAKDFETFYKTAAWARVYLNEGYFAYSFYIALFHRADTRDIVLPAFYEVWPQYYLNLDMFNKMYYSKMRGPLFEDYEEYGIVEGKEHYFFYANYSDYHTYGHNEYKLAYFTEDIGWNTYYTYFHSLVPFWEHGDNIFAGLFKERRGEAYYYFYQQLLARYYLERLSNGLGEIPTFSWYQPFKYGFYPFLTSTFYPFAQRPNNYVLQTEKNLDDLRFVRNYEDIFLSWLEKGKFNAYNQEVDFYNSKSINFVGNFWQANPDLYEKVGPNHYHRSYEQAARRILGAAPYKYNEYSFVPTALDYYQTSLRDPAFYQIYNKIFGFMLQYKKYLKPYTQETLHYIGVKVNDVQISDLITYFDFHGFNASNAIAYSDTELVSEKKSFAVFQPRLNRDPFTFKIKVKSDVEEFATFKIFVGPKYDGKGYPIKFEDNWMNFVELDWFNHKLTKGENVIERSSEEFFHFKEDSLSIQQIYTLLAENKLPVDMIEKYDNLPKRLMLPRGTKGGFPLQFFVYVYPKQQLPKEYEVLEQFILDDKPFGYPLDRPVSHFFFQPNMYFKDAEVYHKGVEFPYSFDAVEANGKVAKVEL</sequence>
<dbReference type="Pfam" id="PF00372">
    <property type="entry name" value="Hemocyanin_M"/>
    <property type="match status" value="1"/>
</dbReference>
<protein>
    <recommendedName>
        <fullName evidence="9">Arylphorin</fullName>
    </recommendedName>
</protein>
<feature type="domain" description="Hemocyanin C-terminal" evidence="6">
    <location>
        <begin position="449"/>
        <end position="679"/>
    </location>
</feature>
<evidence type="ECO:0000313" key="7">
    <source>
        <dbReference type="EMBL" id="KAL0871145.1"/>
    </source>
</evidence>
<dbReference type="SUPFAM" id="SSF48056">
    <property type="entry name" value="Di-copper centre-containing domain"/>
    <property type="match status" value="1"/>
</dbReference>
<dbReference type="Gene3D" id="1.10.1280.10">
    <property type="entry name" value="Di-copper center containing domain from catechol oxidase"/>
    <property type="match status" value="1"/>
</dbReference>
<keyword evidence="1" id="KW-0758">Storage protein</keyword>
<accession>A0ABR3HL52</accession>
<dbReference type="EMBL" id="JBEUOH010000017">
    <property type="protein sequence ID" value="KAL0871145.1"/>
    <property type="molecule type" value="Genomic_DNA"/>
</dbReference>
<organism evidence="7 8">
    <name type="scientific">Loxostege sticticalis</name>
    <name type="common">Beet webworm moth</name>
    <dbReference type="NCBI Taxonomy" id="481309"/>
    <lineage>
        <taxon>Eukaryota</taxon>
        <taxon>Metazoa</taxon>
        <taxon>Ecdysozoa</taxon>
        <taxon>Arthropoda</taxon>
        <taxon>Hexapoda</taxon>
        <taxon>Insecta</taxon>
        <taxon>Pterygota</taxon>
        <taxon>Neoptera</taxon>
        <taxon>Endopterygota</taxon>
        <taxon>Lepidoptera</taxon>
        <taxon>Glossata</taxon>
        <taxon>Ditrysia</taxon>
        <taxon>Pyraloidea</taxon>
        <taxon>Crambidae</taxon>
        <taxon>Pyraustinae</taxon>
        <taxon>Loxostege</taxon>
    </lineage>
</organism>
<evidence type="ECO:0000259" key="4">
    <source>
        <dbReference type="Pfam" id="PF00372"/>
    </source>
</evidence>
<dbReference type="Pfam" id="PF03722">
    <property type="entry name" value="Hemocyanin_N"/>
    <property type="match status" value="1"/>
</dbReference>
<evidence type="ECO:0000256" key="1">
    <source>
        <dbReference type="ARBA" id="ARBA00022761"/>
    </source>
</evidence>
<dbReference type="InterPro" id="IPR036697">
    <property type="entry name" value="Hemocyanin_N_sf"/>
</dbReference>
<reference evidence="7 8" key="1">
    <citation type="submission" date="2024-06" db="EMBL/GenBank/DDBJ databases">
        <title>A chromosome-level genome assembly of beet webworm, Loxostege sticticalis.</title>
        <authorList>
            <person name="Zhang Y."/>
        </authorList>
    </citation>
    <scope>NUCLEOTIDE SEQUENCE [LARGE SCALE GENOMIC DNA]</scope>
    <source>
        <strain evidence="7">AQ026</strain>
        <tissue evidence="7">Whole body</tissue>
    </source>
</reference>
<evidence type="ECO:0000256" key="2">
    <source>
        <dbReference type="ARBA" id="ARBA00038082"/>
    </source>
</evidence>
<evidence type="ECO:0008006" key="9">
    <source>
        <dbReference type="Google" id="ProtNLM"/>
    </source>
</evidence>
<dbReference type="InterPro" id="IPR008922">
    <property type="entry name" value="Di-copper_centre_dom_sf"/>
</dbReference>
<name>A0ABR3HL52_LOXSC</name>
<dbReference type="InterPro" id="IPR000896">
    <property type="entry name" value="Hemocyanin/hexamerin_mid_dom"/>
</dbReference>
<dbReference type="InterPro" id="IPR013788">
    <property type="entry name" value="Hemocyanin/hexamerin"/>
</dbReference>
<feature type="domain" description="Hemocyanin N-terminal" evidence="5">
    <location>
        <begin position="38"/>
        <end position="157"/>
    </location>
</feature>
<dbReference type="InterPro" id="IPR014756">
    <property type="entry name" value="Ig_E-set"/>
</dbReference>
<dbReference type="InterPro" id="IPR005204">
    <property type="entry name" value="Hemocyanin_N"/>
</dbReference>
<dbReference type="SUPFAM" id="SSF48050">
    <property type="entry name" value="Hemocyanin, N-terminal domain"/>
    <property type="match status" value="1"/>
</dbReference>
<dbReference type="PANTHER" id="PTHR11511:SF5">
    <property type="entry name" value="FAT-BODY PROTEIN 1-RELATED"/>
    <property type="match status" value="1"/>
</dbReference>
<dbReference type="SUPFAM" id="SSF81296">
    <property type="entry name" value="E set domains"/>
    <property type="match status" value="1"/>
</dbReference>
<dbReference type="Gene3D" id="1.20.1370.10">
    <property type="entry name" value="Hemocyanin, N-terminal domain"/>
    <property type="match status" value="1"/>
</dbReference>
<keyword evidence="3" id="KW-0732">Signal</keyword>
<dbReference type="InterPro" id="IPR005203">
    <property type="entry name" value="Hemocyanin_C"/>
</dbReference>
<evidence type="ECO:0000259" key="6">
    <source>
        <dbReference type="Pfam" id="PF03723"/>
    </source>
</evidence>
<gene>
    <name evidence="7" type="ORF">ABMA27_004927</name>
</gene>
<comment type="similarity">
    <text evidence="2">Belongs to the hemocyanin family.</text>
</comment>
<dbReference type="Proteomes" id="UP001549920">
    <property type="component" value="Unassembled WGS sequence"/>
</dbReference>
<dbReference type="Pfam" id="PF03723">
    <property type="entry name" value="Hemocyanin_C"/>
    <property type="match status" value="1"/>
</dbReference>
<dbReference type="PROSITE" id="PS00210">
    <property type="entry name" value="HEMOCYANIN_2"/>
    <property type="match status" value="1"/>
</dbReference>
<feature type="domain" description="Hemocyanin middle" evidence="4">
    <location>
        <begin position="163"/>
        <end position="439"/>
    </location>
</feature>